<evidence type="ECO:0000256" key="3">
    <source>
        <dbReference type="ARBA" id="ARBA00022448"/>
    </source>
</evidence>
<evidence type="ECO:0000259" key="13">
    <source>
        <dbReference type="PROSITE" id="PS51192"/>
    </source>
</evidence>
<name>A0A2A3YQ26_BREAU</name>
<dbReference type="SUPFAM" id="SSF81767">
    <property type="entry name" value="Pre-protein crosslinking domain of SecA"/>
    <property type="match status" value="1"/>
</dbReference>
<keyword evidence="7 12" id="KW-0067">ATP-binding</keyword>
<dbReference type="InterPro" id="IPR026389">
    <property type="entry name" value="SecA_Actinobact-type"/>
</dbReference>
<gene>
    <name evidence="16" type="primary">secA2</name>
    <name evidence="12" type="synonym">secA</name>
    <name evidence="16" type="ORF">CIK65_18025</name>
</gene>
<evidence type="ECO:0000256" key="6">
    <source>
        <dbReference type="ARBA" id="ARBA00022741"/>
    </source>
</evidence>
<keyword evidence="4 12" id="KW-1003">Cell membrane</keyword>
<evidence type="ECO:0000313" key="17">
    <source>
        <dbReference type="Proteomes" id="UP000218620"/>
    </source>
</evidence>
<evidence type="ECO:0000256" key="8">
    <source>
        <dbReference type="ARBA" id="ARBA00022927"/>
    </source>
</evidence>
<keyword evidence="9 12" id="KW-1278">Translocase</keyword>
<dbReference type="Pfam" id="PF07516">
    <property type="entry name" value="SecA_SW"/>
    <property type="match status" value="1"/>
</dbReference>
<dbReference type="InterPro" id="IPR027417">
    <property type="entry name" value="P-loop_NTPase"/>
</dbReference>
<dbReference type="GO" id="GO:0017038">
    <property type="term" value="P:protein import"/>
    <property type="evidence" value="ECO:0007669"/>
    <property type="project" value="InterPro"/>
</dbReference>
<dbReference type="SMART" id="SM00957">
    <property type="entry name" value="SecA_DEAD"/>
    <property type="match status" value="1"/>
</dbReference>
<dbReference type="Pfam" id="PF21090">
    <property type="entry name" value="P-loop_SecA"/>
    <property type="match status" value="1"/>
</dbReference>
<dbReference type="GO" id="GO:0008564">
    <property type="term" value="F:protein-exporting ATPase activity"/>
    <property type="evidence" value="ECO:0007669"/>
    <property type="project" value="UniProtKB-EC"/>
</dbReference>
<keyword evidence="3 12" id="KW-0813">Transport</keyword>
<evidence type="ECO:0000256" key="12">
    <source>
        <dbReference type="HAMAP-Rule" id="MF_01382"/>
    </source>
</evidence>
<dbReference type="GO" id="GO:0031522">
    <property type="term" value="C:cell envelope Sec protein transport complex"/>
    <property type="evidence" value="ECO:0007669"/>
    <property type="project" value="TreeGrafter"/>
</dbReference>
<dbReference type="InterPro" id="IPR000185">
    <property type="entry name" value="SecA"/>
</dbReference>
<comment type="subcellular location">
    <subcellularLocation>
        <location evidence="12">Cell membrane</location>
        <topology evidence="12">Peripheral membrane protein</topology>
        <orientation evidence="12">Cytoplasmic side</orientation>
    </subcellularLocation>
    <subcellularLocation>
        <location evidence="12">Cytoplasm</location>
    </subcellularLocation>
    <subcellularLocation>
        <location evidence="1">Membrane</location>
        <topology evidence="1">Peripheral membrane protein</topology>
    </subcellularLocation>
    <text evidence="12">Distribution is 50-50.</text>
</comment>
<feature type="domain" description="SecA family profile" evidence="15">
    <location>
        <begin position="1"/>
        <end position="558"/>
    </location>
</feature>
<organism evidence="16 17">
    <name type="scientific">Brevibacterium aurantiacum</name>
    <dbReference type="NCBI Taxonomy" id="273384"/>
    <lineage>
        <taxon>Bacteria</taxon>
        <taxon>Bacillati</taxon>
        <taxon>Actinomycetota</taxon>
        <taxon>Actinomycetes</taxon>
        <taxon>Micrococcales</taxon>
        <taxon>Brevibacteriaceae</taxon>
        <taxon>Brevibacterium</taxon>
    </lineage>
</organism>
<dbReference type="PROSITE" id="PS51194">
    <property type="entry name" value="HELICASE_CTER"/>
    <property type="match status" value="1"/>
</dbReference>
<dbReference type="InterPro" id="IPR011116">
    <property type="entry name" value="SecA_Wing/Scaffold"/>
</dbReference>
<dbReference type="PANTHER" id="PTHR30612">
    <property type="entry name" value="SECA INNER MEMBRANE COMPONENT OF SEC PROTEIN SECRETION SYSTEM"/>
    <property type="match status" value="1"/>
</dbReference>
<dbReference type="Pfam" id="PF07517">
    <property type="entry name" value="SecA_DEAD"/>
    <property type="match status" value="1"/>
</dbReference>
<proteinExistence type="inferred from homology"/>
<accession>A0A2A3YQ26</accession>
<dbReference type="Proteomes" id="UP000218620">
    <property type="component" value="Unassembled WGS sequence"/>
</dbReference>
<dbReference type="RefSeq" id="WP_096179130.1">
    <property type="nucleotide sequence ID" value="NZ_JBQDRX010000055.1"/>
</dbReference>
<feature type="binding site" evidence="12">
    <location>
        <position position="78"/>
    </location>
    <ligand>
        <name>ATP</name>
        <dbReference type="ChEBI" id="CHEBI:30616"/>
    </ligand>
</feature>
<keyword evidence="8 12" id="KW-0653">Protein transport</keyword>
<dbReference type="SUPFAM" id="SSF81886">
    <property type="entry name" value="Helical scaffold and wing domains of SecA"/>
    <property type="match status" value="1"/>
</dbReference>
<dbReference type="Gene3D" id="3.90.1440.10">
    <property type="entry name" value="SecA, preprotein cross-linking domain"/>
    <property type="match status" value="1"/>
</dbReference>
<evidence type="ECO:0000256" key="9">
    <source>
        <dbReference type="ARBA" id="ARBA00022967"/>
    </source>
</evidence>
<evidence type="ECO:0000256" key="7">
    <source>
        <dbReference type="ARBA" id="ARBA00022840"/>
    </source>
</evidence>
<dbReference type="AlphaFoldDB" id="A0A2A3YQ26"/>
<keyword evidence="5 12" id="KW-0963">Cytoplasm</keyword>
<dbReference type="GO" id="GO:0005524">
    <property type="term" value="F:ATP binding"/>
    <property type="evidence" value="ECO:0007669"/>
    <property type="project" value="UniProtKB-UniRule"/>
</dbReference>
<dbReference type="InterPro" id="IPR036266">
    <property type="entry name" value="SecA_Wing/Scaffold_sf"/>
</dbReference>
<comment type="caution">
    <text evidence="16">The sequence shown here is derived from an EMBL/GenBank/DDBJ whole genome shotgun (WGS) entry which is preliminary data.</text>
</comment>
<dbReference type="Pfam" id="PF01043">
    <property type="entry name" value="SecA_PP_bind"/>
    <property type="match status" value="1"/>
</dbReference>
<evidence type="ECO:0000259" key="14">
    <source>
        <dbReference type="PROSITE" id="PS51194"/>
    </source>
</evidence>
<keyword evidence="11 12" id="KW-0472">Membrane</keyword>
<dbReference type="Gene3D" id="1.10.3060.10">
    <property type="entry name" value="Helical scaffold and wing domains of SecA"/>
    <property type="match status" value="1"/>
</dbReference>
<feature type="binding site" evidence="12">
    <location>
        <position position="484"/>
    </location>
    <ligand>
        <name>ATP</name>
        <dbReference type="ChEBI" id="CHEBI:30616"/>
    </ligand>
</feature>
<dbReference type="GO" id="GO:0005829">
    <property type="term" value="C:cytosol"/>
    <property type="evidence" value="ECO:0007669"/>
    <property type="project" value="TreeGrafter"/>
</dbReference>
<feature type="domain" description="Helicase C-terminal" evidence="14">
    <location>
        <begin position="394"/>
        <end position="573"/>
    </location>
</feature>
<dbReference type="HAMAP" id="MF_01382">
    <property type="entry name" value="SecA"/>
    <property type="match status" value="1"/>
</dbReference>
<evidence type="ECO:0000256" key="1">
    <source>
        <dbReference type="ARBA" id="ARBA00004170"/>
    </source>
</evidence>
<dbReference type="Gene3D" id="3.40.50.300">
    <property type="entry name" value="P-loop containing nucleotide triphosphate hydrolases"/>
    <property type="match status" value="3"/>
</dbReference>
<dbReference type="GO" id="GO:0006605">
    <property type="term" value="P:protein targeting"/>
    <property type="evidence" value="ECO:0007669"/>
    <property type="project" value="UniProtKB-UniRule"/>
</dbReference>
<dbReference type="InterPro" id="IPR011115">
    <property type="entry name" value="SecA_DEAD"/>
</dbReference>
<dbReference type="PROSITE" id="PS51192">
    <property type="entry name" value="HELICASE_ATP_BIND_1"/>
    <property type="match status" value="1"/>
</dbReference>
<evidence type="ECO:0000256" key="2">
    <source>
        <dbReference type="ARBA" id="ARBA00007650"/>
    </source>
</evidence>
<sequence length="760" mass="84057">MRSWKQEPGSENLLRLKRSAESCYARMIELETATSAELQNVVDEVLRNPPSPEESTGFFAVAGELARRRLGLRPFNVQLLAAMNMFRGRVVDMATGEGKTLVGLLVAAAYATMGRRVHVLSANDYLAERDTEFGSAFFESLGLSVSAVTQSMPRRSRRDSFKAEVVYTTVHQVGFDLLRDRQRTQNPDTIVDAMDVAIVDEIDAVLIDDAMVPLVIAGEADSQPPDAELVDAVRALRPNVDYVVDADGLAASFTEEGVESLEAALGGLNLYDDDSNDLLTAAHLALHAHALVHRDIDYVVSNDRIELINTTRGRVADRQRWPDGLQAAVEQKERLPVSQQARVLDQMLVEAVVREYTALTGMSGTAAEAAERIQEDLELRTGVIPRNRPLRRTDLPDRLFLTRAQRNEAAALHVAEARSRSRPVLVGTGSVRESEEFASVLADHGISAAVLNAKNDAEEAEIIARSGTAGTVTVSTQMAGRGVDIMLDEEASRAGGLLVLGLARYDSTRLDHQLRGRAGRQSDPGESVFYTSLEDPVVTENLEIGVTPDSVSGIGLIEDAWFQEVYEHAQRVAEGKALQLHRTTRSYHTVTDRHRVLTLRLREQILSDSPGSLDGLLDSIFPDASAARQRWKQPEKRELVRQVVLFHIDQGWADHLEHLAGVREGIHLRVLGRQNPLDEFLIIANESLAHLESDYLARCAETLCRAHDEARAIEDLGLRRPSSTWTYMVTDNPFGSEADRVVEFIGRLVRGKRPRAVRYV</sequence>
<protein>
    <recommendedName>
        <fullName evidence="12">Protein translocase subunit SecA</fullName>
        <ecNumber evidence="12">7.4.2.8</ecNumber>
    </recommendedName>
</protein>
<dbReference type="GO" id="GO:0005886">
    <property type="term" value="C:plasma membrane"/>
    <property type="evidence" value="ECO:0007669"/>
    <property type="project" value="UniProtKB-SubCell"/>
</dbReference>
<dbReference type="FunFam" id="3.40.50.300:FF:000429">
    <property type="entry name" value="Preprotein translocase subunit SecA"/>
    <property type="match status" value="1"/>
</dbReference>
<dbReference type="InterPro" id="IPR001650">
    <property type="entry name" value="Helicase_C-like"/>
</dbReference>
<evidence type="ECO:0000256" key="4">
    <source>
        <dbReference type="ARBA" id="ARBA00022475"/>
    </source>
</evidence>
<dbReference type="NCBIfam" id="TIGR04221">
    <property type="entry name" value="SecA2_Mycobac"/>
    <property type="match status" value="1"/>
</dbReference>
<dbReference type="InterPro" id="IPR036670">
    <property type="entry name" value="SecA_X-link_sf"/>
</dbReference>
<dbReference type="InterPro" id="IPR020937">
    <property type="entry name" value="SecA_CS"/>
</dbReference>
<keyword evidence="6 12" id="KW-0547">Nucleotide-binding</keyword>
<comment type="similarity">
    <text evidence="2 12">Belongs to the SecA family.</text>
</comment>
<evidence type="ECO:0000256" key="10">
    <source>
        <dbReference type="ARBA" id="ARBA00023010"/>
    </source>
</evidence>
<evidence type="ECO:0000256" key="11">
    <source>
        <dbReference type="ARBA" id="ARBA00023136"/>
    </source>
</evidence>
<reference evidence="16 17" key="1">
    <citation type="journal article" date="2017" name="Elife">
        <title>Extensive horizontal gene transfer in cheese-associated bacteria.</title>
        <authorList>
            <person name="Bonham K.S."/>
            <person name="Wolfe B.E."/>
            <person name="Dutton R.J."/>
        </authorList>
    </citation>
    <scope>NUCLEOTIDE SEQUENCE [LARGE SCALE GENOMIC DNA]</scope>
    <source>
        <strain evidence="16 17">962_8</strain>
    </source>
</reference>
<dbReference type="EC" id="7.4.2.8" evidence="12"/>
<evidence type="ECO:0000259" key="15">
    <source>
        <dbReference type="PROSITE" id="PS51196"/>
    </source>
</evidence>
<dbReference type="InterPro" id="IPR044722">
    <property type="entry name" value="SecA_SF2_C"/>
</dbReference>
<dbReference type="SMART" id="SM00958">
    <property type="entry name" value="SecA_PP_bind"/>
    <property type="match status" value="1"/>
</dbReference>
<evidence type="ECO:0000256" key="5">
    <source>
        <dbReference type="ARBA" id="ARBA00022490"/>
    </source>
</evidence>
<dbReference type="PRINTS" id="PR00906">
    <property type="entry name" value="SECA"/>
</dbReference>
<dbReference type="CDD" id="cd17928">
    <property type="entry name" value="DEXDc_SecA"/>
    <property type="match status" value="1"/>
</dbReference>
<dbReference type="PROSITE" id="PS01312">
    <property type="entry name" value="SECA"/>
    <property type="match status" value="1"/>
</dbReference>
<feature type="domain" description="Helicase ATP-binding" evidence="13">
    <location>
        <begin position="80"/>
        <end position="240"/>
    </location>
</feature>
<dbReference type="SUPFAM" id="SSF52540">
    <property type="entry name" value="P-loop containing nucleoside triphosphate hydrolases"/>
    <property type="match status" value="2"/>
</dbReference>
<dbReference type="PROSITE" id="PS51196">
    <property type="entry name" value="SECA_MOTOR_DEAD"/>
    <property type="match status" value="1"/>
</dbReference>
<comment type="function">
    <text evidence="12">Part of the Sec protein translocase complex. Interacts with the SecYEG preprotein conducting channel. Has a central role in coupling the hydrolysis of ATP to the transfer of proteins into and across the cell membrane, serving as an ATP-driven molecular motor driving the stepwise translocation of polypeptide chains across the membrane.</text>
</comment>
<dbReference type="PANTHER" id="PTHR30612:SF0">
    <property type="entry name" value="CHLOROPLAST PROTEIN-TRANSPORTING ATPASE"/>
    <property type="match status" value="1"/>
</dbReference>
<dbReference type="InterPro" id="IPR011130">
    <property type="entry name" value="SecA_preprotein_X-link_dom"/>
</dbReference>
<evidence type="ECO:0000313" key="16">
    <source>
        <dbReference type="EMBL" id="PCC41364.1"/>
    </source>
</evidence>
<comment type="subunit">
    <text evidence="12">Monomer and homodimer. Part of the essential Sec protein translocation apparatus which comprises SecA, SecYEG and auxiliary proteins SecDF. Other proteins may also be involved.</text>
</comment>
<comment type="catalytic activity">
    <reaction evidence="12">
        <text>ATP + H2O + cellular proteinSide 1 = ADP + phosphate + cellular proteinSide 2.</text>
        <dbReference type="EC" id="7.4.2.8"/>
    </reaction>
</comment>
<dbReference type="InterPro" id="IPR014001">
    <property type="entry name" value="Helicase_ATP-bd"/>
</dbReference>
<dbReference type="GO" id="GO:0043952">
    <property type="term" value="P:protein transport by the Sec complex"/>
    <property type="evidence" value="ECO:0007669"/>
    <property type="project" value="TreeGrafter"/>
</dbReference>
<dbReference type="EMBL" id="NRGQ01000039">
    <property type="protein sequence ID" value="PCC41364.1"/>
    <property type="molecule type" value="Genomic_DNA"/>
</dbReference>
<dbReference type="GO" id="GO:0065002">
    <property type="term" value="P:intracellular protein transmembrane transport"/>
    <property type="evidence" value="ECO:0007669"/>
    <property type="project" value="UniProtKB-UniRule"/>
</dbReference>
<dbReference type="CDD" id="cd18803">
    <property type="entry name" value="SF2_C_secA"/>
    <property type="match status" value="1"/>
</dbReference>
<feature type="binding site" evidence="12">
    <location>
        <begin position="96"/>
        <end position="100"/>
    </location>
    <ligand>
        <name>ATP</name>
        <dbReference type="ChEBI" id="CHEBI:30616"/>
    </ligand>
</feature>
<dbReference type="InterPro" id="IPR014018">
    <property type="entry name" value="SecA_motor_DEAD"/>
</dbReference>
<keyword evidence="10 12" id="KW-0811">Translocation</keyword>